<dbReference type="SFLD" id="SFLDS00001">
    <property type="entry name" value="Enolase"/>
    <property type="match status" value="1"/>
</dbReference>
<evidence type="ECO:0000256" key="5">
    <source>
        <dbReference type="ARBA" id="ARBA00029491"/>
    </source>
</evidence>
<organism evidence="8 9">
    <name type="scientific">Leuconostoc kimchii</name>
    <dbReference type="NCBI Taxonomy" id="136609"/>
    <lineage>
        <taxon>Bacteria</taxon>
        <taxon>Bacillati</taxon>
        <taxon>Bacillota</taxon>
        <taxon>Bacilli</taxon>
        <taxon>Lactobacillales</taxon>
        <taxon>Lactobacillaceae</taxon>
        <taxon>Leuconostoc</taxon>
    </lineage>
</organism>
<dbReference type="Pfam" id="PF02746">
    <property type="entry name" value="MR_MLE_N"/>
    <property type="match status" value="1"/>
</dbReference>
<dbReference type="InterPro" id="IPR013342">
    <property type="entry name" value="Mandelate_racemase_C"/>
</dbReference>
<dbReference type="SFLD" id="SFLDG00180">
    <property type="entry name" value="muconate_cycloisomerase"/>
    <property type="match status" value="1"/>
</dbReference>
<evidence type="ECO:0000259" key="7">
    <source>
        <dbReference type="SMART" id="SM00922"/>
    </source>
</evidence>
<evidence type="ECO:0000313" key="9">
    <source>
        <dbReference type="Proteomes" id="UP000295756"/>
    </source>
</evidence>
<evidence type="ECO:0000256" key="1">
    <source>
        <dbReference type="ARBA" id="ARBA00001968"/>
    </source>
</evidence>
<accession>A0ABX5SMU1</accession>
<dbReference type="PANTHER" id="PTHR48073">
    <property type="entry name" value="O-SUCCINYLBENZOATE SYNTHASE-RELATED"/>
    <property type="match status" value="1"/>
</dbReference>
<evidence type="ECO:0000256" key="4">
    <source>
        <dbReference type="ARBA" id="ARBA00023239"/>
    </source>
</evidence>
<evidence type="ECO:0000256" key="2">
    <source>
        <dbReference type="ARBA" id="ARBA00022723"/>
    </source>
</evidence>
<dbReference type="Proteomes" id="UP000295756">
    <property type="component" value="Chromosome"/>
</dbReference>
<dbReference type="SUPFAM" id="SSF51604">
    <property type="entry name" value="Enolase C-terminal domain-like"/>
    <property type="match status" value="1"/>
</dbReference>
<dbReference type="Gene3D" id="3.20.20.120">
    <property type="entry name" value="Enolase-like C-terminal domain"/>
    <property type="match status" value="1"/>
</dbReference>
<dbReference type="InterPro" id="IPR010197">
    <property type="entry name" value="OSBS/NAAAR"/>
</dbReference>
<keyword evidence="3" id="KW-0460">Magnesium</keyword>
<evidence type="ECO:0000313" key="8">
    <source>
        <dbReference type="EMBL" id="QBR47466.1"/>
    </source>
</evidence>
<protein>
    <recommendedName>
        <fullName evidence="5 6">o-succinylbenzoate synthase</fullName>
        <ecNumber evidence="5 6">4.2.1.113</ecNumber>
    </recommendedName>
</protein>
<reference evidence="8 9" key="1">
    <citation type="submission" date="2019-03" db="EMBL/GenBank/DDBJ databases">
        <title>Complete Genome Sequence of Leuconostoc kimchii strain NKJ218 Isolated from Homemade Kimchi.</title>
        <authorList>
            <person name="Jung J.Y."/>
            <person name="Jin H.M."/>
            <person name="Jung J.-W."/>
            <person name="Lee S.-Y."/>
            <person name="Ryu B.-G."/>
            <person name="Han S.-S."/>
            <person name="Kang H.K."/>
            <person name="Choi H.W."/>
            <person name="Chung E.J."/>
            <person name="Choi K.-M."/>
        </authorList>
    </citation>
    <scope>NUCLEOTIDE SEQUENCE [LARGE SCALE GENOMIC DNA]</scope>
    <source>
        <strain evidence="8 9">NKJ218</strain>
    </source>
</reference>
<sequence>MYRIKKLRMIPTSLVLKQAFETAHQTTKERPLTVIELLVIDDLTGNQATGYGEIQSFDDFSYTLENQTTSRAIVQTVIQPLIRTLFFESPQDFAEQLMFAVPFGSFAKASVEMAVWDAVGKLTHQSLTQMIGGIHDQVPVGIAFGLDATLSKISKAIDQGYERIKIKIDAQKLDSQKLIALLNHFPQHQFSLDANSSFTLQTASVLKRLPKNVVFIEQPFSVSDFVDHAAFQTQTTQTLSLDESVNSLDDVRTMVALRAANAVTIKQAKLGGITAAIRAIDIACAAGVKPWIGGMLSSNIGRGVDLALASLPDIAFAGDISESGRYFEHDLTVESFRLHAGVMSVPQDDGIGLTLS</sequence>
<dbReference type="SFLD" id="SFLDF00009">
    <property type="entry name" value="o-succinylbenzoate_synthase"/>
    <property type="match status" value="1"/>
</dbReference>
<dbReference type="SMART" id="SM00922">
    <property type="entry name" value="MR_MLE"/>
    <property type="match status" value="1"/>
</dbReference>
<keyword evidence="4 8" id="KW-0456">Lyase</keyword>
<dbReference type="PANTHER" id="PTHR48073:SF5">
    <property type="entry name" value="O-SUCCINYLBENZOATE SYNTHASE"/>
    <property type="match status" value="1"/>
</dbReference>
<dbReference type="RefSeq" id="WP_013102339.1">
    <property type="nucleotide sequence ID" value="NZ_CP037939.1"/>
</dbReference>
<dbReference type="Pfam" id="PF13378">
    <property type="entry name" value="MR_MLE_C"/>
    <property type="match status" value="1"/>
</dbReference>
<feature type="domain" description="Mandelate racemase/muconate lactonizing enzyme C-terminal" evidence="7">
    <location>
        <begin position="146"/>
        <end position="238"/>
    </location>
</feature>
<dbReference type="InterPro" id="IPR029065">
    <property type="entry name" value="Enolase_C-like"/>
</dbReference>
<proteinExistence type="predicted"/>
<dbReference type="InterPro" id="IPR013341">
    <property type="entry name" value="Mandelate_racemase_N_dom"/>
</dbReference>
<evidence type="ECO:0000256" key="3">
    <source>
        <dbReference type="ARBA" id="ARBA00022842"/>
    </source>
</evidence>
<dbReference type="GO" id="GO:0043748">
    <property type="term" value="F:O-succinylbenzoate synthase activity"/>
    <property type="evidence" value="ECO:0007669"/>
    <property type="project" value="UniProtKB-EC"/>
</dbReference>
<name>A0ABX5SMU1_9LACO</name>
<keyword evidence="2" id="KW-0479">Metal-binding</keyword>
<dbReference type="EC" id="4.2.1.113" evidence="5 6"/>
<dbReference type="EMBL" id="CP037939">
    <property type="protein sequence ID" value="QBR47466.1"/>
    <property type="molecule type" value="Genomic_DNA"/>
</dbReference>
<dbReference type="InterPro" id="IPR029017">
    <property type="entry name" value="Enolase-like_N"/>
</dbReference>
<dbReference type="NCBIfam" id="TIGR01928">
    <property type="entry name" value="menC_lowGC_arch"/>
    <property type="match status" value="1"/>
</dbReference>
<dbReference type="Gene3D" id="3.30.390.10">
    <property type="entry name" value="Enolase-like, N-terminal domain"/>
    <property type="match status" value="1"/>
</dbReference>
<keyword evidence="9" id="KW-1185">Reference proteome</keyword>
<gene>
    <name evidence="8" type="primary">menC</name>
    <name evidence="8" type="ORF">EW139_04775</name>
</gene>
<comment type="cofactor">
    <cofactor evidence="1">
        <name>a divalent metal cation</name>
        <dbReference type="ChEBI" id="CHEBI:60240"/>
    </cofactor>
</comment>
<dbReference type="SUPFAM" id="SSF54826">
    <property type="entry name" value="Enolase N-terminal domain-like"/>
    <property type="match status" value="1"/>
</dbReference>
<evidence type="ECO:0000256" key="6">
    <source>
        <dbReference type="NCBIfam" id="TIGR01928"/>
    </source>
</evidence>
<dbReference type="InterPro" id="IPR036849">
    <property type="entry name" value="Enolase-like_C_sf"/>
</dbReference>